<reference evidence="2" key="1">
    <citation type="journal article" date="2021" name="PeerJ">
        <title>Extensive microbial diversity within the chicken gut microbiome revealed by metagenomics and culture.</title>
        <authorList>
            <person name="Gilroy R."/>
            <person name="Ravi A."/>
            <person name="Getino M."/>
            <person name="Pursley I."/>
            <person name="Horton D.L."/>
            <person name="Alikhan N.F."/>
            <person name="Baker D."/>
            <person name="Gharbi K."/>
            <person name="Hall N."/>
            <person name="Watson M."/>
            <person name="Adriaenssens E.M."/>
            <person name="Foster-Nyarko E."/>
            <person name="Jarju S."/>
            <person name="Secka A."/>
            <person name="Antonio M."/>
            <person name="Oren A."/>
            <person name="Chaudhuri R.R."/>
            <person name="La Ragione R."/>
            <person name="Hildebrand F."/>
            <person name="Pallen M.J."/>
        </authorList>
    </citation>
    <scope>NUCLEOTIDE SEQUENCE</scope>
    <source>
        <strain evidence="2">ChiGjej4B4-7305</strain>
    </source>
</reference>
<evidence type="ECO:0000256" key="1">
    <source>
        <dbReference type="SAM" id="MobiDB-lite"/>
    </source>
</evidence>
<feature type="compositionally biased region" description="Low complexity" evidence="1">
    <location>
        <begin position="108"/>
        <end position="136"/>
    </location>
</feature>
<protein>
    <submittedName>
        <fullName evidence="2">Uncharacterized protein</fullName>
    </submittedName>
</protein>
<dbReference type="Proteomes" id="UP000824037">
    <property type="component" value="Unassembled WGS sequence"/>
</dbReference>
<organism evidence="2 3">
    <name type="scientific">Candidatus Ruania gallistercoris</name>
    <dbReference type="NCBI Taxonomy" id="2838746"/>
    <lineage>
        <taxon>Bacteria</taxon>
        <taxon>Bacillati</taxon>
        <taxon>Actinomycetota</taxon>
        <taxon>Actinomycetes</taxon>
        <taxon>Micrococcales</taxon>
        <taxon>Ruaniaceae</taxon>
        <taxon>Ruania</taxon>
    </lineage>
</organism>
<feature type="compositionally biased region" description="Basic residues" evidence="1">
    <location>
        <begin position="162"/>
        <end position="173"/>
    </location>
</feature>
<dbReference type="EMBL" id="DXBY01000160">
    <property type="protein sequence ID" value="HIZ35987.1"/>
    <property type="molecule type" value="Genomic_DNA"/>
</dbReference>
<accession>A0A9D2EES6</accession>
<evidence type="ECO:0000313" key="3">
    <source>
        <dbReference type="Proteomes" id="UP000824037"/>
    </source>
</evidence>
<evidence type="ECO:0000313" key="2">
    <source>
        <dbReference type="EMBL" id="HIZ35987.1"/>
    </source>
</evidence>
<sequence length="173" mass="18134">MARATLANLTAKEYELVLETQKKNLDTLDEDGLDALLTRVRRTRTKYVKLHRAEIAEQVPVKGARGTASRAPRRSGDKAEIFEEALARVSTALGKAARASAAALKAERLAAAAPAATKAPATTKASAAPAATQGKASRAKASTKVGSRSATAKKTAADAKAKGARRQAKRDSR</sequence>
<feature type="region of interest" description="Disordered" evidence="1">
    <location>
        <begin position="108"/>
        <end position="173"/>
    </location>
</feature>
<reference evidence="2" key="2">
    <citation type="submission" date="2021-04" db="EMBL/GenBank/DDBJ databases">
        <authorList>
            <person name="Gilroy R."/>
        </authorList>
    </citation>
    <scope>NUCLEOTIDE SEQUENCE</scope>
    <source>
        <strain evidence="2">ChiGjej4B4-7305</strain>
    </source>
</reference>
<comment type="caution">
    <text evidence="2">The sequence shown here is derived from an EMBL/GenBank/DDBJ whole genome shotgun (WGS) entry which is preliminary data.</text>
</comment>
<dbReference type="AlphaFoldDB" id="A0A9D2EES6"/>
<proteinExistence type="predicted"/>
<name>A0A9D2EES6_9MICO</name>
<gene>
    <name evidence="2" type="ORF">H9815_09425</name>
</gene>